<dbReference type="GO" id="GO:0003676">
    <property type="term" value="F:nucleic acid binding"/>
    <property type="evidence" value="ECO:0007669"/>
    <property type="project" value="InterPro"/>
</dbReference>
<dbReference type="InterPro" id="IPR052929">
    <property type="entry name" value="RNase_H-like_EbsB-rel"/>
</dbReference>
<dbReference type="SUPFAM" id="SSF53098">
    <property type="entry name" value="Ribonuclease H-like"/>
    <property type="match status" value="1"/>
</dbReference>
<dbReference type="InParanoid" id="A0A5E4F361"/>
<dbReference type="Proteomes" id="UP000327085">
    <property type="component" value="Chromosome 6"/>
</dbReference>
<dbReference type="CDD" id="cd06222">
    <property type="entry name" value="RNase_H_like"/>
    <property type="match status" value="1"/>
</dbReference>
<dbReference type="Proteomes" id="UP001054821">
    <property type="component" value="Chromosome 6"/>
</dbReference>
<dbReference type="EMBL" id="CABIKO010000049">
    <property type="protein sequence ID" value="VVA21071.1"/>
    <property type="molecule type" value="Genomic_DNA"/>
</dbReference>
<proteinExistence type="predicted"/>
<dbReference type="InterPro" id="IPR036397">
    <property type="entry name" value="RNaseH_sf"/>
</dbReference>
<name>A0A5E4F361_PRUDU</name>
<evidence type="ECO:0000313" key="2">
    <source>
        <dbReference type="EMBL" id="KAI5324878.1"/>
    </source>
</evidence>
<evidence type="ECO:0000259" key="1">
    <source>
        <dbReference type="Pfam" id="PF13456"/>
    </source>
</evidence>
<dbReference type="Pfam" id="PF13456">
    <property type="entry name" value="RVT_3"/>
    <property type="match status" value="1"/>
</dbReference>
<dbReference type="OMA" id="SICENEC"/>
<protein>
    <submittedName>
        <fullName evidence="3">PREDICTED: ribonuclease</fullName>
    </submittedName>
</protein>
<dbReference type="InterPro" id="IPR012337">
    <property type="entry name" value="RNaseH-like_sf"/>
</dbReference>
<dbReference type="AlphaFoldDB" id="A0A5E4F361"/>
<evidence type="ECO:0000313" key="3">
    <source>
        <dbReference type="EMBL" id="VVA21071.1"/>
    </source>
</evidence>
<reference evidence="4" key="2">
    <citation type="journal article" date="2020" name="Plant J.">
        <title>Transposons played a major role in the diversification between the closely related almond and peach genomes: results from the almond genome sequence.</title>
        <authorList>
            <person name="Alioto T."/>
            <person name="Alexiou K.G."/>
            <person name="Bardil A."/>
            <person name="Barteri F."/>
            <person name="Castanera R."/>
            <person name="Cruz F."/>
            <person name="Dhingra A."/>
            <person name="Duval H."/>
            <person name="Fernandez I Marti A."/>
            <person name="Frias L."/>
            <person name="Galan B."/>
            <person name="Garcia J.L."/>
            <person name="Howad W."/>
            <person name="Gomez-Garrido J."/>
            <person name="Gut M."/>
            <person name="Julca I."/>
            <person name="Morata J."/>
            <person name="Puigdomenech P."/>
            <person name="Ribeca P."/>
            <person name="Rubio Cabetas M.J."/>
            <person name="Vlasova A."/>
            <person name="Wirthensohn M."/>
            <person name="Garcia-Mas J."/>
            <person name="Gabaldon T."/>
            <person name="Casacuberta J.M."/>
            <person name="Arus P."/>
        </authorList>
    </citation>
    <scope>NUCLEOTIDE SEQUENCE [LARGE SCALE GENOMIC DNA]</scope>
    <source>
        <strain evidence="4">cv. Texas</strain>
    </source>
</reference>
<sequence length="209" mass="22911">MIGFCTVLNTLPVADFNLFLYTGWAIWHARNENVWNSQKSSPDVVSFGAVARLSAFSSVHVRKGGGPKPTTIVPKWTKPQPDCVKINVDGSWIANTSAGGIGVEAMAARECAVMAVERGFSNYVIKSDSLHIVTALRTTTTDRSEIGLIVKDTKSLLVLLTGEVTTHIRRTANMVADRLARLGRNIGADLTWFEEPPDFIIDMLFEDCN</sequence>
<feature type="domain" description="RNase H type-1" evidence="1">
    <location>
        <begin position="98"/>
        <end position="181"/>
    </location>
</feature>
<dbReference type="Gramene" id="VVA21071">
    <property type="protein sequence ID" value="VVA21071"/>
    <property type="gene ID" value="Prudul26B029482"/>
</dbReference>
<evidence type="ECO:0000313" key="4">
    <source>
        <dbReference type="Proteomes" id="UP000327085"/>
    </source>
</evidence>
<dbReference type="PANTHER" id="PTHR47074">
    <property type="entry name" value="BNAC02G40300D PROTEIN"/>
    <property type="match status" value="1"/>
</dbReference>
<accession>A0A5E4F361</accession>
<reference evidence="2 5" key="3">
    <citation type="journal article" date="2022" name="G3 (Bethesda)">
        <title>Whole-genome sequence and methylome profiling of the almond [Prunus dulcis (Mill.) D.A. Webb] cultivar 'Nonpareil'.</title>
        <authorList>
            <person name="D'Amico-Willman K.M."/>
            <person name="Ouma W.Z."/>
            <person name="Meulia T."/>
            <person name="Sideli G.M."/>
            <person name="Gradziel T.M."/>
            <person name="Fresnedo-Ramirez J."/>
        </authorList>
    </citation>
    <scope>NUCLEOTIDE SEQUENCE [LARGE SCALE GENOMIC DNA]</scope>
    <source>
        <strain evidence="2">Clone GOH B32 T37-40</strain>
    </source>
</reference>
<gene>
    <name evidence="3" type="ORF">ALMOND_2B029482</name>
    <name evidence="2" type="ORF">L3X38_033951</name>
</gene>
<dbReference type="InterPro" id="IPR044730">
    <property type="entry name" value="RNase_H-like_dom_plant"/>
</dbReference>
<reference evidence="3" key="1">
    <citation type="submission" date="2019-07" db="EMBL/GenBank/DDBJ databases">
        <authorList>
            <person name="Alioto T."/>
            <person name="Alioto T."/>
            <person name="Gomez Garrido J."/>
        </authorList>
    </citation>
    <scope>NUCLEOTIDE SEQUENCE</scope>
</reference>
<keyword evidence="5" id="KW-1185">Reference proteome</keyword>
<dbReference type="EMBL" id="JAJFAZ020000006">
    <property type="protein sequence ID" value="KAI5324878.1"/>
    <property type="molecule type" value="Genomic_DNA"/>
</dbReference>
<dbReference type="PANTHER" id="PTHR47074:SF79">
    <property type="entry name" value="PUTATIVE-RELATED"/>
    <property type="match status" value="1"/>
</dbReference>
<dbReference type="Gene3D" id="3.30.420.10">
    <property type="entry name" value="Ribonuclease H-like superfamily/Ribonuclease H"/>
    <property type="match status" value="1"/>
</dbReference>
<evidence type="ECO:0000313" key="5">
    <source>
        <dbReference type="Proteomes" id="UP001054821"/>
    </source>
</evidence>
<dbReference type="InterPro" id="IPR002156">
    <property type="entry name" value="RNaseH_domain"/>
</dbReference>
<dbReference type="GO" id="GO:0004523">
    <property type="term" value="F:RNA-DNA hybrid ribonuclease activity"/>
    <property type="evidence" value="ECO:0007669"/>
    <property type="project" value="InterPro"/>
</dbReference>
<organism evidence="3 4">
    <name type="scientific">Prunus dulcis</name>
    <name type="common">Almond</name>
    <name type="synonym">Amygdalus dulcis</name>
    <dbReference type="NCBI Taxonomy" id="3755"/>
    <lineage>
        <taxon>Eukaryota</taxon>
        <taxon>Viridiplantae</taxon>
        <taxon>Streptophyta</taxon>
        <taxon>Embryophyta</taxon>
        <taxon>Tracheophyta</taxon>
        <taxon>Spermatophyta</taxon>
        <taxon>Magnoliopsida</taxon>
        <taxon>eudicotyledons</taxon>
        <taxon>Gunneridae</taxon>
        <taxon>Pentapetalae</taxon>
        <taxon>rosids</taxon>
        <taxon>fabids</taxon>
        <taxon>Rosales</taxon>
        <taxon>Rosaceae</taxon>
        <taxon>Amygdaloideae</taxon>
        <taxon>Amygdaleae</taxon>
        <taxon>Prunus</taxon>
    </lineage>
</organism>